<dbReference type="Proteomes" id="UP001500902">
    <property type="component" value="Unassembled WGS sequence"/>
</dbReference>
<keyword evidence="2" id="KW-1185">Reference proteome</keyword>
<reference evidence="2" key="1">
    <citation type="journal article" date="2019" name="Int. J. Syst. Evol. Microbiol.">
        <title>The Global Catalogue of Microorganisms (GCM) 10K type strain sequencing project: providing services to taxonomists for standard genome sequencing and annotation.</title>
        <authorList>
            <consortium name="The Broad Institute Genomics Platform"/>
            <consortium name="The Broad Institute Genome Sequencing Center for Infectious Disease"/>
            <person name="Wu L."/>
            <person name="Ma J."/>
        </authorList>
    </citation>
    <scope>NUCLEOTIDE SEQUENCE [LARGE SCALE GENOMIC DNA]</scope>
    <source>
        <strain evidence="2">JCM 16904</strain>
    </source>
</reference>
<dbReference type="Pfam" id="PF03995">
    <property type="entry name" value="Inhibitor_I36"/>
    <property type="match status" value="1"/>
</dbReference>
<gene>
    <name evidence="1" type="ORF">GCM10022224_035520</name>
</gene>
<evidence type="ECO:0008006" key="3">
    <source>
        <dbReference type="Google" id="ProtNLM"/>
    </source>
</evidence>
<proteinExistence type="predicted"/>
<comment type="caution">
    <text evidence="1">The sequence shown here is derived from an EMBL/GenBank/DDBJ whole genome shotgun (WGS) entry which is preliminary data.</text>
</comment>
<evidence type="ECO:0000313" key="2">
    <source>
        <dbReference type="Proteomes" id="UP001500902"/>
    </source>
</evidence>
<protein>
    <recommendedName>
        <fullName evidence="3">Peptidase inhibitor family I36</fullName>
    </recommendedName>
</protein>
<evidence type="ECO:0000313" key="1">
    <source>
        <dbReference type="EMBL" id="GAA3668195.1"/>
    </source>
</evidence>
<sequence>MTRTRQGVKSAKRSGMSSRAYATYVVTAVGLRAWRHHLRMRHRMLPGVCAWQQVSQCQTCSKTVSPGGIHMTWKRKTATAASALLFAAGGMLVTAPPSAAALSCPVNRLCIYDKPNFGGNRIASGSTNACFSLRDFEFTFGTIVSYDNNLSVDAIVWRYMGFGTPKPYQAARTLVAGKFSSNIGVPGLGGDADKVCMGSARP</sequence>
<accession>A0ABP7BTV7</accession>
<name>A0ABP7BTV7_9ACTN</name>
<dbReference type="EMBL" id="BAAAZP010000070">
    <property type="protein sequence ID" value="GAA3668195.1"/>
    <property type="molecule type" value="Genomic_DNA"/>
</dbReference>
<organism evidence="1 2">
    <name type="scientific">Nonomuraea antimicrobica</name>
    <dbReference type="NCBI Taxonomy" id="561173"/>
    <lineage>
        <taxon>Bacteria</taxon>
        <taxon>Bacillati</taxon>
        <taxon>Actinomycetota</taxon>
        <taxon>Actinomycetes</taxon>
        <taxon>Streptosporangiales</taxon>
        <taxon>Streptosporangiaceae</taxon>
        <taxon>Nonomuraea</taxon>
    </lineage>
</organism>